<dbReference type="Pfam" id="PF10925">
    <property type="entry name" value="DUF2680"/>
    <property type="match status" value="1"/>
</dbReference>
<feature type="signal peptide" evidence="1">
    <location>
        <begin position="1"/>
        <end position="24"/>
    </location>
</feature>
<organism evidence="2 3">
    <name type="scientific">Lucifera butyrica</name>
    <dbReference type="NCBI Taxonomy" id="1351585"/>
    <lineage>
        <taxon>Bacteria</taxon>
        <taxon>Bacillati</taxon>
        <taxon>Bacillota</taxon>
        <taxon>Negativicutes</taxon>
        <taxon>Veillonellales</taxon>
        <taxon>Veillonellaceae</taxon>
        <taxon>Lucifera</taxon>
    </lineage>
</organism>
<evidence type="ECO:0000313" key="2">
    <source>
        <dbReference type="EMBL" id="VBB06341.1"/>
    </source>
</evidence>
<feature type="chain" id="PRO_5038874757" evidence="1">
    <location>
        <begin position="25"/>
        <end position="142"/>
    </location>
</feature>
<protein>
    <submittedName>
        <fullName evidence="2">Uncharacterized protein</fullName>
    </submittedName>
</protein>
<accession>A0A498R4I1</accession>
<evidence type="ECO:0000313" key="3">
    <source>
        <dbReference type="Proteomes" id="UP000277811"/>
    </source>
</evidence>
<name>A0A498R4I1_9FIRM</name>
<gene>
    <name evidence="2" type="ORF">LUCI_1572</name>
</gene>
<dbReference type="InterPro" id="IPR024485">
    <property type="entry name" value="DUF2680"/>
</dbReference>
<dbReference type="Proteomes" id="UP000277811">
    <property type="component" value="Unassembled WGS sequence"/>
</dbReference>
<proteinExistence type="predicted"/>
<keyword evidence="1" id="KW-0732">Signal</keyword>
<evidence type="ECO:0000256" key="1">
    <source>
        <dbReference type="SAM" id="SignalP"/>
    </source>
</evidence>
<dbReference type="AlphaFoldDB" id="A0A498R4I1"/>
<sequence>MKKTAFLIVAALLVLAFAGSIVSAAATSFNRPAAYNYPQFTEQQKQELAPLYKQMNDLQRQMFELQKQLMQKQVAFGYLTQSQADQWTNWMQERLDNGYGYGPGMMGYSGGGTFCGGPGYGPGYGRGYGPGMMWRGQDADGQ</sequence>
<dbReference type="EMBL" id="UPPP01000063">
    <property type="protein sequence ID" value="VBB06341.1"/>
    <property type="molecule type" value="Genomic_DNA"/>
</dbReference>
<dbReference type="RefSeq" id="WP_207857208.1">
    <property type="nucleotide sequence ID" value="NZ_UPPP01000063.1"/>
</dbReference>
<reference evidence="2 3" key="1">
    <citation type="submission" date="2018-06" db="EMBL/GenBank/DDBJ databases">
        <authorList>
            <person name="Strepis N."/>
        </authorList>
    </citation>
    <scope>NUCLEOTIDE SEQUENCE [LARGE SCALE GENOMIC DNA]</scope>
    <source>
        <strain evidence="2">LUCI</strain>
    </source>
</reference>
<keyword evidence="3" id="KW-1185">Reference proteome</keyword>